<dbReference type="OrthoDB" id="9803017at2"/>
<dbReference type="GO" id="GO:0031167">
    <property type="term" value="P:rRNA methylation"/>
    <property type="evidence" value="ECO:0007669"/>
    <property type="project" value="InterPro"/>
</dbReference>
<gene>
    <name evidence="3" type="primary">rsmD</name>
    <name evidence="3" type="ORF">BN1080_01303</name>
</gene>
<keyword evidence="1 3" id="KW-0489">Methyltransferase</keyword>
<evidence type="ECO:0000256" key="1">
    <source>
        <dbReference type="ARBA" id="ARBA00022603"/>
    </source>
</evidence>
<dbReference type="CDD" id="cd02440">
    <property type="entry name" value="AdoMet_MTases"/>
    <property type="match status" value="1"/>
</dbReference>
<name>A0A098EKC9_9BACL</name>
<dbReference type="STRING" id="1499687.BN1080_01303"/>
<dbReference type="SUPFAM" id="SSF53335">
    <property type="entry name" value="S-adenosyl-L-methionine-dependent methyltransferases"/>
    <property type="match status" value="1"/>
</dbReference>
<dbReference type="PIRSF" id="PIRSF004553">
    <property type="entry name" value="CHP00095"/>
    <property type="match status" value="1"/>
</dbReference>
<dbReference type="Gene3D" id="3.40.50.150">
    <property type="entry name" value="Vaccinia Virus protein VP39"/>
    <property type="match status" value="1"/>
</dbReference>
<dbReference type="NCBIfam" id="TIGR00095">
    <property type="entry name" value="16S rRNA (guanine(966)-N(2))-methyltransferase RsmD"/>
    <property type="match status" value="1"/>
</dbReference>
<dbReference type="AlphaFoldDB" id="A0A098EKC9"/>
<protein>
    <submittedName>
        <fullName evidence="3">Ribosomal RNA small subunit methyltransferase D</fullName>
    </submittedName>
</protein>
<accession>A0A098EKC9</accession>
<dbReference type="InterPro" id="IPR004398">
    <property type="entry name" value="RNA_MeTrfase_RsmD"/>
</dbReference>
<dbReference type="PANTHER" id="PTHR43542">
    <property type="entry name" value="METHYLTRANSFERASE"/>
    <property type="match status" value="1"/>
</dbReference>
<keyword evidence="4" id="KW-1185">Reference proteome</keyword>
<proteinExistence type="predicted"/>
<evidence type="ECO:0000313" key="4">
    <source>
        <dbReference type="Proteomes" id="UP000043699"/>
    </source>
</evidence>
<sequence>MRVVAGTAKGLPLKAVPGTSTRPTTDKVKESVFNMIGPFFDGGIAVDLFAGSGGLGIEALSRGIDRVIFTDKDRKAIETIRANLAKTKLQERAEVYKVEAERAIKAMKKNGIQARLLFLDPPYHMEASYELMDKAAEIGIMTEDSIVVCEHAKEVALGAETKYFERFKHEPYGSTIISIYRFKGEEGEEIE</sequence>
<evidence type="ECO:0000313" key="3">
    <source>
        <dbReference type="EMBL" id="CEG22377.1"/>
    </source>
</evidence>
<dbReference type="EMBL" id="CCXS01000001">
    <property type="protein sequence ID" value="CEG22377.1"/>
    <property type="molecule type" value="Genomic_DNA"/>
</dbReference>
<dbReference type="RefSeq" id="WP_052651080.1">
    <property type="nucleotide sequence ID" value="NZ_CCXS01000001.1"/>
</dbReference>
<evidence type="ECO:0000256" key="2">
    <source>
        <dbReference type="ARBA" id="ARBA00022679"/>
    </source>
</evidence>
<dbReference type="PANTHER" id="PTHR43542:SF1">
    <property type="entry name" value="METHYLTRANSFERASE"/>
    <property type="match status" value="1"/>
</dbReference>
<keyword evidence="2 3" id="KW-0808">Transferase</keyword>
<dbReference type="InterPro" id="IPR029063">
    <property type="entry name" value="SAM-dependent_MTases_sf"/>
</dbReference>
<organism evidence="3 4">
    <name type="scientific">Planococcus massiliensis</name>
    <dbReference type="NCBI Taxonomy" id="1499687"/>
    <lineage>
        <taxon>Bacteria</taxon>
        <taxon>Bacillati</taxon>
        <taxon>Bacillota</taxon>
        <taxon>Bacilli</taxon>
        <taxon>Bacillales</taxon>
        <taxon>Caryophanaceae</taxon>
        <taxon>Planococcus</taxon>
    </lineage>
</organism>
<reference evidence="3 4" key="1">
    <citation type="submission" date="2014-09" db="EMBL/GenBank/DDBJ databases">
        <authorList>
            <person name="Urmite Genomes Urmite Genomes"/>
        </authorList>
    </citation>
    <scope>NUCLEOTIDE SEQUENCE [LARGE SCALE GENOMIC DNA]</scope>
    <source>
        <strain evidence="3 4">ES2</strain>
    </source>
</reference>
<dbReference type="Pfam" id="PF03602">
    <property type="entry name" value="Cons_hypoth95"/>
    <property type="match status" value="1"/>
</dbReference>
<dbReference type="Proteomes" id="UP000043699">
    <property type="component" value="Unassembled WGS sequence"/>
</dbReference>
<dbReference type="GO" id="GO:0008168">
    <property type="term" value="F:methyltransferase activity"/>
    <property type="evidence" value="ECO:0007669"/>
    <property type="project" value="UniProtKB-KW"/>
</dbReference>